<comment type="subcellular location">
    <subcellularLocation>
        <location evidence="1 5">Cytoplasm</location>
    </subcellularLocation>
</comment>
<organism evidence="8 9">
    <name type="scientific">Ahniella affigens</name>
    <dbReference type="NCBI Taxonomy" id="2021234"/>
    <lineage>
        <taxon>Bacteria</taxon>
        <taxon>Pseudomonadati</taxon>
        <taxon>Pseudomonadota</taxon>
        <taxon>Gammaproteobacteria</taxon>
        <taxon>Lysobacterales</taxon>
        <taxon>Rhodanobacteraceae</taxon>
        <taxon>Ahniella</taxon>
    </lineage>
</organism>
<sequence length="214" mass="24012">MTRRQAPRRLHQCRQATNIAASSIIVTMRPRKPSSPKEQALRLLARREHSAKELALKLKRKSRESVVSDTLGADELSPELEALMDTPRAPQPINTDALISELQADQYQSDERFARALVRRRASDGYGPVRIRAELKTHGIAGPVIEQAFNEAEVDWSEQLDRQVQRHLKLVQGSRQEQLKLAAKLQQRGFAGDQIRGAMRRAAAGSDDSDGFDD</sequence>
<comment type="function">
    <text evidence="5">Modulates RecA activity.</text>
</comment>
<proteinExistence type="inferred from homology"/>
<dbReference type="Gene3D" id="1.10.10.10">
    <property type="entry name" value="Winged helix-like DNA-binding domain superfamily/Winged helix DNA-binding domain"/>
    <property type="match status" value="3"/>
</dbReference>
<dbReference type="EMBL" id="CP027860">
    <property type="protein sequence ID" value="AVP97744.1"/>
    <property type="molecule type" value="Genomic_DNA"/>
</dbReference>
<dbReference type="InterPro" id="IPR003783">
    <property type="entry name" value="Regulatory_RecX"/>
</dbReference>
<keyword evidence="4 5" id="KW-0963">Cytoplasm</keyword>
<protein>
    <recommendedName>
        <fullName evidence="3 5">Regulatory protein RecX</fullName>
    </recommendedName>
</protein>
<feature type="domain" description="RecX second three-helical" evidence="6">
    <location>
        <begin position="109"/>
        <end position="148"/>
    </location>
</feature>
<evidence type="ECO:0000313" key="9">
    <source>
        <dbReference type="Proteomes" id="UP000241074"/>
    </source>
</evidence>
<dbReference type="Proteomes" id="UP000241074">
    <property type="component" value="Chromosome"/>
</dbReference>
<evidence type="ECO:0000259" key="7">
    <source>
        <dbReference type="Pfam" id="PF21982"/>
    </source>
</evidence>
<dbReference type="GO" id="GO:0005737">
    <property type="term" value="C:cytoplasm"/>
    <property type="evidence" value="ECO:0007669"/>
    <property type="project" value="UniProtKB-SubCell"/>
</dbReference>
<evidence type="ECO:0000256" key="4">
    <source>
        <dbReference type="ARBA" id="ARBA00022490"/>
    </source>
</evidence>
<dbReference type="OrthoDB" id="7066780at2"/>
<comment type="similarity">
    <text evidence="2 5">Belongs to the RecX family.</text>
</comment>
<gene>
    <name evidence="5" type="primary">recX</name>
    <name evidence="8" type="ORF">C7S18_11275</name>
</gene>
<dbReference type="Pfam" id="PF21982">
    <property type="entry name" value="RecX_HTH1"/>
    <property type="match status" value="1"/>
</dbReference>
<reference evidence="8 9" key="2">
    <citation type="submission" date="2018-03" db="EMBL/GenBank/DDBJ databases">
        <authorList>
            <person name="Keele B.F."/>
        </authorList>
    </citation>
    <scope>NUCLEOTIDE SEQUENCE [LARGE SCALE GENOMIC DNA]</scope>
    <source>
        <strain evidence="8 9">D13</strain>
    </source>
</reference>
<evidence type="ECO:0000256" key="3">
    <source>
        <dbReference type="ARBA" id="ARBA00018111"/>
    </source>
</evidence>
<evidence type="ECO:0000313" key="8">
    <source>
        <dbReference type="EMBL" id="AVP97744.1"/>
    </source>
</evidence>
<keyword evidence="9" id="KW-1185">Reference proteome</keyword>
<feature type="domain" description="RecX first three-helical" evidence="7">
    <location>
        <begin position="37"/>
        <end position="61"/>
    </location>
</feature>
<dbReference type="KEGG" id="xba:C7S18_11275"/>
<name>A0A2P1PSD7_9GAMM</name>
<dbReference type="InterPro" id="IPR053924">
    <property type="entry name" value="RecX_HTH_2nd"/>
</dbReference>
<dbReference type="PANTHER" id="PTHR33602">
    <property type="entry name" value="REGULATORY PROTEIN RECX FAMILY PROTEIN"/>
    <property type="match status" value="1"/>
</dbReference>
<dbReference type="Pfam" id="PF02631">
    <property type="entry name" value="RecX_HTH2"/>
    <property type="match status" value="1"/>
</dbReference>
<evidence type="ECO:0000259" key="6">
    <source>
        <dbReference type="Pfam" id="PF02631"/>
    </source>
</evidence>
<accession>A0A2P1PSD7</accession>
<dbReference type="PANTHER" id="PTHR33602:SF1">
    <property type="entry name" value="REGULATORY PROTEIN RECX FAMILY PROTEIN"/>
    <property type="match status" value="1"/>
</dbReference>
<dbReference type="GO" id="GO:0006282">
    <property type="term" value="P:regulation of DNA repair"/>
    <property type="evidence" value="ECO:0007669"/>
    <property type="project" value="UniProtKB-UniRule"/>
</dbReference>
<dbReference type="AlphaFoldDB" id="A0A2P1PSD7"/>
<dbReference type="InterPro" id="IPR036388">
    <property type="entry name" value="WH-like_DNA-bd_sf"/>
</dbReference>
<dbReference type="InterPro" id="IPR053926">
    <property type="entry name" value="RecX_HTH_1st"/>
</dbReference>
<evidence type="ECO:0000256" key="5">
    <source>
        <dbReference type="HAMAP-Rule" id="MF_01114"/>
    </source>
</evidence>
<reference evidence="8 9" key="1">
    <citation type="submission" date="2018-03" db="EMBL/GenBank/DDBJ databases">
        <title>Ahniella affigens gen. nov., sp. nov., a gammaproteobacterium isolated from sandy soil near a stream.</title>
        <authorList>
            <person name="Ko Y."/>
            <person name="Kim J.-H."/>
        </authorList>
    </citation>
    <scope>NUCLEOTIDE SEQUENCE [LARGE SCALE GENOMIC DNA]</scope>
    <source>
        <strain evidence="8 9">D13</strain>
    </source>
</reference>
<dbReference type="HAMAP" id="MF_01114">
    <property type="entry name" value="RecX"/>
    <property type="match status" value="1"/>
</dbReference>
<evidence type="ECO:0000256" key="1">
    <source>
        <dbReference type="ARBA" id="ARBA00004496"/>
    </source>
</evidence>
<evidence type="ECO:0000256" key="2">
    <source>
        <dbReference type="ARBA" id="ARBA00009695"/>
    </source>
</evidence>